<dbReference type="GO" id="GO:0004386">
    <property type="term" value="F:helicase activity"/>
    <property type="evidence" value="ECO:0007669"/>
    <property type="project" value="UniProtKB-KW"/>
</dbReference>
<keyword evidence="3" id="KW-0378">Hydrolase</keyword>
<dbReference type="InterPro" id="IPR038718">
    <property type="entry name" value="SNF2-like_sf"/>
</dbReference>
<evidence type="ECO:0000256" key="1">
    <source>
        <dbReference type="ARBA" id="ARBA00004123"/>
    </source>
</evidence>
<evidence type="ECO:0000313" key="7">
    <source>
        <dbReference type="Proteomes" id="UP000806378"/>
    </source>
</evidence>
<sequence length="138" mass="15311">MTVELSHHSGSVLDLIPRHWSKMYLHQLEGFDFMWKKPTGSSDLKELSNPEPMDIGGCIIPHAPGTGKVSFSILFMHTPWTLPQFPPCGYCSCKLASHLGRRVQVVEQEVGHQHFIPQLELSGVLRGGKSSFENSGGK</sequence>
<dbReference type="OrthoDB" id="1823028at2759"/>
<comment type="caution">
    <text evidence="6">The sequence shown here is derived from an EMBL/GenBank/DDBJ whole genome shotgun (WGS) entry which is preliminary data.</text>
</comment>
<dbReference type="PANTHER" id="PTHR45821:SF5">
    <property type="entry name" value="SNF2 DOMAIN-CONTAINING PROTEIN CLASSY 4"/>
    <property type="match status" value="1"/>
</dbReference>
<keyword evidence="3" id="KW-0347">Helicase</keyword>
<dbReference type="GO" id="GO:0005634">
    <property type="term" value="C:nucleus"/>
    <property type="evidence" value="ECO:0007669"/>
    <property type="project" value="UniProtKB-SubCell"/>
</dbReference>
<comment type="subcellular location">
    <subcellularLocation>
        <location evidence="1">Nucleus</location>
    </subcellularLocation>
</comment>
<evidence type="ECO:0000256" key="3">
    <source>
        <dbReference type="ARBA" id="ARBA00022806"/>
    </source>
</evidence>
<dbReference type="Proteomes" id="UP000806378">
    <property type="component" value="Unassembled WGS sequence"/>
</dbReference>
<dbReference type="Gramene" id="rna-gnl|WGS:JABURB|Cocit.L3584.1">
    <property type="protein sequence ID" value="cds-KAF7851587.1"/>
    <property type="gene ID" value="gene-BT93_L3584"/>
</dbReference>
<dbReference type="PANTHER" id="PTHR45821">
    <property type="entry name" value="SNF2 DOMAIN-CONTAINING PROTEIN CLASSY 2-RELATED"/>
    <property type="match status" value="1"/>
</dbReference>
<evidence type="ECO:0000313" key="6">
    <source>
        <dbReference type="EMBL" id="KAF7851587.1"/>
    </source>
</evidence>
<dbReference type="AlphaFoldDB" id="A0A8T0CVE2"/>
<dbReference type="Gene3D" id="3.40.50.10810">
    <property type="entry name" value="Tandem AAA-ATPase domain"/>
    <property type="match status" value="1"/>
</dbReference>
<evidence type="ECO:0000256" key="4">
    <source>
        <dbReference type="ARBA" id="ARBA00022840"/>
    </source>
</evidence>
<evidence type="ECO:0000256" key="2">
    <source>
        <dbReference type="ARBA" id="ARBA00022741"/>
    </source>
</evidence>
<dbReference type="GO" id="GO:0005524">
    <property type="term" value="F:ATP binding"/>
    <property type="evidence" value="ECO:0007669"/>
    <property type="project" value="UniProtKB-KW"/>
</dbReference>
<keyword evidence="4" id="KW-0067">ATP-binding</keyword>
<gene>
    <name evidence="6" type="ORF">BT93_L3584</name>
</gene>
<organism evidence="6 7">
    <name type="scientific">Corymbia citriodora subsp. variegata</name>
    <dbReference type="NCBI Taxonomy" id="360336"/>
    <lineage>
        <taxon>Eukaryota</taxon>
        <taxon>Viridiplantae</taxon>
        <taxon>Streptophyta</taxon>
        <taxon>Embryophyta</taxon>
        <taxon>Tracheophyta</taxon>
        <taxon>Spermatophyta</taxon>
        <taxon>Magnoliopsida</taxon>
        <taxon>eudicotyledons</taxon>
        <taxon>Gunneridae</taxon>
        <taxon>Pentapetalae</taxon>
        <taxon>rosids</taxon>
        <taxon>malvids</taxon>
        <taxon>Myrtales</taxon>
        <taxon>Myrtaceae</taxon>
        <taxon>Myrtoideae</taxon>
        <taxon>Eucalypteae</taxon>
        <taxon>Corymbia</taxon>
    </lineage>
</organism>
<dbReference type="InterPro" id="IPR044567">
    <property type="entry name" value="CLSY/DRD1"/>
</dbReference>
<proteinExistence type="predicted"/>
<keyword evidence="5" id="KW-0539">Nucleus</keyword>
<dbReference type="GO" id="GO:0080188">
    <property type="term" value="P:gene silencing by siRNA-directed DNA methylation"/>
    <property type="evidence" value="ECO:0007669"/>
    <property type="project" value="InterPro"/>
</dbReference>
<keyword evidence="7" id="KW-1185">Reference proteome</keyword>
<dbReference type="EMBL" id="MU089532">
    <property type="protein sequence ID" value="KAF7851587.1"/>
    <property type="molecule type" value="Genomic_DNA"/>
</dbReference>
<name>A0A8T0CVE2_CORYI</name>
<evidence type="ECO:0000256" key="5">
    <source>
        <dbReference type="ARBA" id="ARBA00023242"/>
    </source>
</evidence>
<reference evidence="6" key="1">
    <citation type="submission" date="2020-05" db="EMBL/GenBank/DDBJ databases">
        <title>WGS assembly of Corymbia citriodora subspecies variegata.</title>
        <authorList>
            <person name="Barry K."/>
            <person name="Hundley H."/>
            <person name="Shu S."/>
            <person name="Jenkins J."/>
            <person name="Grimwood J."/>
            <person name="Baten A."/>
        </authorList>
    </citation>
    <scope>NUCLEOTIDE SEQUENCE</scope>
    <source>
        <strain evidence="6">CV2-018</strain>
    </source>
</reference>
<protein>
    <submittedName>
        <fullName evidence="6">Uncharacterized protein</fullName>
    </submittedName>
</protein>
<accession>A0A8T0CVE2</accession>
<keyword evidence="2" id="KW-0547">Nucleotide-binding</keyword>